<keyword evidence="2" id="KW-0812">Transmembrane</keyword>
<organism evidence="4 5">
    <name type="scientific">Tuber borchii</name>
    <name type="common">White truffle</name>
    <dbReference type="NCBI Taxonomy" id="42251"/>
    <lineage>
        <taxon>Eukaryota</taxon>
        <taxon>Fungi</taxon>
        <taxon>Dikarya</taxon>
        <taxon>Ascomycota</taxon>
        <taxon>Pezizomycotina</taxon>
        <taxon>Pezizomycetes</taxon>
        <taxon>Pezizales</taxon>
        <taxon>Tuberaceae</taxon>
        <taxon>Tuber</taxon>
    </lineage>
</organism>
<dbReference type="Proteomes" id="UP000244722">
    <property type="component" value="Unassembled WGS sequence"/>
</dbReference>
<protein>
    <submittedName>
        <fullName evidence="4">Uncharacterized protein</fullName>
    </submittedName>
</protein>
<reference evidence="4 5" key="1">
    <citation type="submission" date="2017-04" db="EMBL/GenBank/DDBJ databases">
        <title>Draft genome sequence of Tuber borchii Vittad., a whitish edible truffle.</title>
        <authorList>
            <consortium name="DOE Joint Genome Institute"/>
            <person name="Murat C."/>
            <person name="Kuo A."/>
            <person name="Barry K.W."/>
            <person name="Clum A."/>
            <person name="Dockter R.B."/>
            <person name="Fauchery L."/>
            <person name="Iotti M."/>
            <person name="Kohler A."/>
            <person name="Labutti K."/>
            <person name="Lindquist E.A."/>
            <person name="Lipzen A."/>
            <person name="Ohm R.A."/>
            <person name="Wang M."/>
            <person name="Grigoriev I.V."/>
            <person name="Zambonelli A."/>
            <person name="Martin F.M."/>
        </authorList>
    </citation>
    <scope>NUCLEOTIDE SEQUENCE [LARGE SCALE GENOMIC DNA]</scope>
    <source>
        <strain evidence="4 5">Tbo3840</strain>
    </source>
</reference>
<evidence type="ECO:0000256" key="1">
    <source>
        <dbReference type="SAM" id="MobiDB-lite"/>
    </source>
</evidence>
<feature type="region of interest" description="Disordered" evidence="1">
    <location>
        <begin position="157"/>
        <end position="177"/>
    </location>
</feature>
<gene>
    <name evidence="4" type="ORF">B9Z19DRAFT_1135541</name>
</gene>
<keyword evidence="5" id="KW-1185">Reference proteome</keyword>
<feature type="chain" id="PRO_5015476168" evidence="3">
    <location>
        <begin position="26"/>
        <end position="254"/>
    </location>
</feature>
<feature type="compositionally biased region" description="Low complexity" evidence="1">
    <location>
        <begin position="117"/>
        <end position="132"/>
    </location>
</feature>
<feature type="transmembrane region" description="Helical" evidence="2">
    <location>
        <begin position="63"/>
        <end position="84"/>
    </location>
</feature>
<keyword evidence="3" id="KW-0732">Signal</keyword>
<sequence length="254" mass="26842">MSSVRSSLPFILSLFLLFLTKRVTAHPAEQTRPDAEIPSASLDLLRRDLQARSFADFFTTPTIIALSAGGSSLLLLIILLCVCCHRKRKRGREILAAYESPDRTPYESIQLQKKKSASTTYLSTTTSPSTTTEKSDVRKDGLQVHVSAVVVPTGGYSPTGGGYSPRSSSLGARGGQGVSVPGRVLVRGNGEKEIEAGYIPPPASPFTPRPAPSFVPYSPTTTPPIPSYGPPSPRPVAGPYGYGGGRGEVIGGAL</sequence>
<dbReference type="AlphaFoldDB" id="A0A2T6ZCM6"/>
<evidence type="ECO:0000313" key="5">
    <source>
        <dbReference type="Proteomes" id="UP000244722"/>
    </source>
</evidence>
<feature type="region of interest" description="Disordered" evidence="1">
    <location>
        <begin position="117"/>
        <end position="138"/>
    </location>
</feature>
<evidence type="ECO:0000313" key="4">
    <source>
        <dbReference type="EMBL" id="PUU73251.1"/>
    </source>
</evidence>
<evidence type="ECO:0000256" key="3">
    <source>
        <dbReference type="SAM" id="SignalP"/>
    </source>
</evidence>
<evidence type="ECO:0000256" key="2">
    <source>
        <dbReference type="SAM" id="Phobius"/>
    </source>
</evidence>
<dbReference type="OrthoDB" id="5413987at2759"/>
<proteinExistence type="predicted"/>
<feature type="signal peptide" evidence="3">
    <location>
        <begin position="1"/>
        <end position="25"/>
    </location>
</feature>
<dbReference type="STRING" id="42251.A0A2T6ZCM6"/>
<comment type="caution">
    <text evidence="4">The sequence shown here is derived from an EMBL/GenBank/DDBJ whole genome shotgun (WGS) entry which is preliminary data.</text>
</comment>
<feature type="region of interest" description="Disordered" evidence="1">
    <location>
        <begin position="218"/>
        <end position="240"/>
    </location>
</feature>
<keyword evidence="2" id="KW-0472">Membrane</keyword>
<dbReference type="EMBL" id="NESQ01000396">
    <property type="protein sequence ID" value="PUU73251.1"/>
    <property type="molecule type" value="Genomic_DNA"/>
</dbReference>
<accession>A0A2T6ZCM6</accession>
<name>A0A2T6ZCM6_TUBBO</name>
<keyword evidence="2" id="KW-1133">Transmembrane helix</keyword>
<feature type="compositionally biased region" description="Pro residues" evidence="1">
    <location>
        <begin position="221"/>
        <end position="236"/>
    </location>
</feature>